<evidence type="ECO:0000313" key="2">
    <source>
        <dbReference type="EMBL" id="MDN5214803.1"/>
    </source>
</evidence>
<name>A0ABT8LES4_9BACT</name>
<feature type="transmembrane region" description="Helical" evidence="1">
    <location>
        <begin position="38"/>
        <end position="58"/>
    </location>
</feature>
<accession>A0ABT8LES4</accession>
<feature type="transmembrane region" description="Helical" evidence="1">
    <location>
        <begin position="186"/>
        <end position="206"/>
    </location>
</feature>
<proteinExistence type="predicted"/>
<keyword evidence="1" id="KW-1133">Transmembrane helix</keyword>
<protein>
    <recommendedName>
        <fullName evidence="4">Beta-carotene 15,15'-monooxygenase</fullName>
    </recommendedName>
</protein>
<evidence type="ECO:0008006" key="4">
    <source>
        <dbReference type="Google" id="ProtNLM"/>
    </source>
</evidence>
<feature type="transmembrane region" description="Helical" evidence="1">
    <location>
        <begin position="212"/>
        <end position="232"/>
    </location>
</feature>
<evidence type="ECO:0000313" key="3">
    <source>
        <dbReference type="Proteomes" id="UP001172083"/>
    </source>
</evidence>
<sequence length="336" mass="38315">MNRIIEVNRHFITFGIPFCLFGILILLMKSTLLNANDALSLGISIDLLIVVPLVYFLLIRKTEIPKTTVIPVMVIGLIIGTYFLPQESQIYLTLFKTWGLPVIEVSVLTFVAIKVGSAIRKYKTLKSSTPDFFIALKDTCYEILPKKLVLPFATEVAVFYYGFVDWKTRELNKNEFSYHKNSGTPALMGAIIFMIVIETFVLHMLIERWSINVAWILSILSAYTAVQFLGFAKSLARRPISLNNKSLTLRYGIMNEAEIHYSEIDTVTLSKKDLEKDKLTKRLSPLGELEGHNVIIKLKRENTLTGLYGIKKKFKVIGFHIDEPNDFKEKIENVLQ</sequence>
<keyword evidence="1" id="KW-0812">Transmembrane</keyword>
<dbReference type="Proteomes" id="UP001172083">
    <property type="component" value="Unassembled WGS sequence"/>
</dbReference>
<organism evidence="2 3">
    <name type="scientific">Agaribacillus aureus</name>
    <dbReference type="NCBI Taxonomy" id="3051825"/>
    <lineage>
        <taxon>Bacteria</taxon>
        <taxon>Pseudomonadati</taxon>
        <taxon>Bacteroidota</taxon>
        <taxon>Cytophagia</taxon>
        <taxon>Cytophagales</taxon>
        <taxon>Splendidivirgaceae</taxon>
        <taxon>Agaribacillus</taxon>
    </lineage>
</organism>
<feature type="transmembrane region" description="Helical" evidence="1">
    <location>
        <begin position="90"/>
        <end position="113"/>
    </location>
</feature>
<gene>
    <name evidence="2" type="ORF">QQ020_22175</name>
</gene>
<dbReference type="RefSeq" id="WP_346760141.1">
    <property type="nucleotide sequence ID" value="NZ_JAUJEB010000005.1"/>
</dbReference>
<evidence type="ECO:0000256" key="1">
    <source>
        <dbReference type="SAM" id="Phobius"/>
    </source>
</evidence>
<comment type="caution">
    <text evidence="2">The sequence shown here is derived from an EMBL/GenBank/DDBJ whole genome shotgun (WGS) entry which is preliminary data.</text>
</comment>
<feature type="transmembrane region" description="Helical" evidence="1">
    <location>
        <begin position="12"/>
        <end position="32"/>
    </location>
</feature>
<feature type="transmembrane region" description="Helical" evidence="1">
    <location>
        <begin position="67"/>
        <end position="84"/>
    </location>
</feature>
<keyword evidence="1" id="KW-0472">Membrane</keyword>
<dbReference type="EMBL" id="JAUJEB010000005">
    <property type="protein sequence ID" value="MDN5214803.1"/>
    <property type="molecule type" value="Genomic_DNA"/>
</dbReference>
<reference evidence="2" key="1">
    <citation type="submission" date="2023-06" db="EMBL/GenBank/DDBJ databases">
        <title>Genomic of Agaribacillus aureum.</title>
        <authorList>
            <person name="Wang G."/>
        </authorList>
    </citation>
    <scope>NUCLEOTIDE SEQUENCE</scope>
    <source>
        <strain evidence="2">BMA12</strain>
    </source>
</reference>
<keyword evidence="3" id="KW-1185">Reference proteome</keyword>